<keyword evidence="2" id="KW-0285">Flavoprotein</keyword>
<accession>A0A6G9Y614</accession>
<dbReference type="Pfam" id="PF01494">
    <property type="entry name" value="FAD_binding_3"/>
    <property type="match status" value="1"/>
</dbReference>
<name>A0A6G9Y614_9NOCA</name>
<organism evidence="5 6">
    <name type="scientific">Nocardia arthritidis</name>
    <dbReference type="NCBI Taxonomy" id="228602"/>
    <lineage>
        <taxon>Bacteria</taxon>
        <taxon>Bacillati</taxon>
        <taxon>Actinomycetota</taxon>
        <taxon>Actinomycetes</taxon>
        <taxon>Mycobacteriales</taxon>
        <taxon>Nocardiaceae</taxon>
        <taxon>Nocardia</taxon>
    </lineage>
</organism>
<proteinExistence type="predicted"/>
<evidence type="ECO:0000313" key="5">
    <source>
        <dbReference type="EMBL" id="QIS08493.1"/>
    </source>
</evidence>
<dbReference type="GO" id="GO:0016709">
    <property type="term" value="F:oxidoreductase activity, acting on paired donors, with incorporation or reduction of molecular oxygen, NAD(P)H as one donor, and incorporation of one atom of oxygen"/>
    <property type="evidence" value="ECO:0007669"/>
    <property type="project" value="UniProtKB-ARBA"/>
</dbReference>
<dbReference type="PANTHER" id="PTHR43004">
    <property type="entry name" value="TRK SYSTEM POTASSIUM UPTAKE PROTEIN"/>
    <property type="match status" value="1"/>
</dbReference>
<dbReference type="EMBL" id="CP046172">
    <property type="protein sequence ID" value="QIS08493.1"/>
    <property type="molecule type" value="Genomic_DNA"/>
</dbReference>
<evidence type="ECO:0000259" key="4">
    <source>
        <dbReference type="Pfam" id="PF01494"/>
    </source>
</evidence>
<dbReference type="PRINTS" id="PR00420">
    <property type="entry name" value="RNGMNOXGNASE"/>
</dbReference>
<protein>
    <submittedName>
        <fullName evidence="5">FAD-binding protein</fullName>
    </submittedName>
</protein>
<keyword evidence="3" id="KW-0274">FAD</keyword>
<dbReference type="InterPro" id="IPR002938">
    <property type="entry name" value="FAD-bd"/>
</dbReference>
<dbReference type="InterPro" id="IPR050641">
    <property type="entry name" value="RIFMO-like"/>
</dbReference>
<dbReference type="KEGG" id="nah:F5544_02865"/>
<dbReference type="Gene3D" id="3.30.70.2450">
    <property type="match status" value="1"/>
</dbReference>
<gene>
    <name evidence="5" type="ORF">F5544_02865</name>
</gene>
<evidence type="ECO:0000313" key="6">
    <source>
        <dbReference type="Proteomes" id="UP000503540"/>
    </source>
</evidence>
<feature type="domain" description="FAD-binding" evidence="4">
    <location>
        <begin position="46"/>
        <end position="384"/>
    </location>
</feature>
<sequence length="429" mass="46243">MPTSVGQHLLTSRQPGIIIANKRWPTLVDIGVPMTADQINPLPDTTSVVIVGAGPAGLTVAITLADAGVDFVLLDQLAEGANTSRAAVVHARTLEVLRDLGIANELMVHGTEAPIFTVRDGARTLGSIEFTGLPTDFPYALMVPQDTTEAVLLDRLHLAGATVHRPYRVTRITDENGCVTVGYTDATGAAGTINADYVVGADGMHSVVREQAGIDFTGATYPESFVLADVRMNWPIPRSQVALHLSPEGVMVVAPLPDDDAPNRYRVVATVAEASEHPTIEDIQRIIDARGPGGDVKVLETLWSSRFRVHHRVADRYRAGRILLAGDAAHVHSPAGGQGMNTGIQDAAFLGPLLARVLAGEPETVLDAYENTRRPVALDVVAFTDRMTRMATLRPYPARLLRNTALSLLSRFRPARRALAYRLAELNYR</sequence>
<dbReference type="InterPro" id="IPR036188">
    <property type="entry name" value="FAD/NAD-bd_sf"/>
</dbReference>
<keyword evidence="6" id="KW-1185">Reference proteome</keyword>
<dbReference type="GO" id="GO:0071949">
    <property type="term" value="F:FAD binding"/>
    <property type="evidence" value="ECO:0007669"/>
    <property type="project" value="InterPro"/>
</dbReference>
<dbReference type="PANTHER" id="PTHR43004:SF19">
    <property type="entry name" value="BINDING MONOOXYGENASE, PUTATIVE (JCVI)-RELATED"/>
    <property type="match status" value="1"/>
</dbReference>
<reference evidence="5 6" key="1">
    <citation type="journal article" date="2019" name="ACS Chem. Biol.">
        <title>Identification and Mobilization of a Cryptic Antibiotic Biosynthesis Gene Locus from a Human-Pathogenic Nocardia Isolate.</title>
        <authorList>
            <person name="Herisse M."/>
            <person name="Ishida K."/>
            <person name="Porter J.L."/>
            <person name="Howden B."/>
            <person name="Hertweck C."/>
            <person name="Stinear T.P."/>
            <person name="Pidot S.J."/>
        </authorList>
    </citation>
    <scope>NUCLEOTIDE SEQUENCE [LARGE SCALE GENOMIC DNA]</scope>
    <source>
        <strain evidence="5 6">AUSMDU00012717</strain>
    </source>
</reference>
<comment type="cofactor">
    <cofactor evidence="1">
        <name>FAD</name>
        <dbReference type="ChEBI" id="CHEBI:57692"/>
    </cofactor>
</comment>
<evidence type="ECO:0000256" key="2">
    <source>
        <dbReference type="ARBA" id="ARBA00022630"/>
    </source>
</evidence>
<dbReference type="SUPFAM" id="SSF51905">
    <property type="entry name" value="FAD/NAD(P)-binding domain"/>
    <property type="match status" value="1"/>
</dbReference>
<evidence type="ECO:0000256" key="3">
    <source>
        <dbReference type="ARBA" id="ARBA00022827"/>
    </source>
</evidence>
<dbReference type="Gene3D" id="3.50.50.60">
    <property type="entry name" value="FAD/NAD(P)-binding domain"/>
    <property type="match status" value="1"/>
</dbReference>
<dbReference type="AlphaFoldDB" id="A0A6G9Y614"/>
<dbReference type="Proteomes" id="UP000503540">
    <property type="component" value="Chromosome"/>
</dbReference>
<evidence type="ECO:0000256" key="1">
    <source>
        <dbReference type="ARBA" id="ARBA00001974"/>
    </source>
</evidence>